<comment type="similarity">
    <text evidence="1">Belongs to the DSD1 family.</text>
</comment>
<dbReference type="InterPro" id="IPR026956">
    <property type="entry name" value="D-ser_dehydrat-like_dom"/>
</dbReference>
<dbReference type="InterPro" id="IPR029066">
    <property type="entry name" value="PLP-binding_barrel"/>
</dbReference>
<evidence type="ECO:0000256" key="1">
    <source>
        <dbReference type="ARBA" id="ARBA00005323"/>
    </source>
</evidence>
<dbReference type="InterPro" id="IPR042208">
    <property type="entry name" value="D-ser_dehydrat-like_sf"/>
</dbReference>
<dbReference type="GO" id="GO:0008721">
    <property type="term" value="F:D-serine ammonia-lyase activity"/>
    <property type="evidence" value="ECO:0007669"/>
    <property type="project" value="TreeGrafter"/>
</dbReference>
<dbReference type="AlphaFoldDB" id="A0A3M6PYU2"/>
<dbReference type="Pfam" id="PF14031">
    <property type="entry name" value="D-ser_dehydrat"/>
    <property type="match status" value="1"/>
</dbReference>
<dbReference type="SMART" id="SM01119">
    <property type="entry name" value="D-ser_dehydrat"/>
    <property type="match status" value="1"/>
</dbReference>
<accession>A0A3M6PYU2</accession>
<sequence>MSRFHGPHTIALGSAVAELETPSLVVDLDAMERNIARMASFAAQAGLRWRPHAKLHKCGALALQLIAAGASGCCVQKLAEAEAMQAAGVNDIYISNEVLDARKLQRVAQLAQSARLAIATDSTLGVRRLAQAMAKTSPNSHIDVFIEINVGQNRAGLHSDDDLVVLAREIASHPPLRFVGLHAYHGGAQHIEDASTRAQTMQHSYARVRNAQAKLAAAGFADLEVTGAGTGTFALEAASGIYTELQPGSFLFMDAHYAQVSPVPHQPVFEHALFIKTQVISCAPTHVVVDAGHKSHAIDSGLPVVWNDGRTPVYQFANGGDEHGIIRPCDTAAPAQLPAGGDSLWLVPGHCDPTVNLHDVLIGVRGGLHEGRVERLLPVDARGALW</sequence>
<name>A0A3M6PYU2_9BURK</name>
<dbReference type="InterPro" id="IPR001608">
    <property type="entry name" value="Ala_racemase_N"/>
</dbReference>
<dbReference type="EMBL" id="RDQM01000012">
    <property type="protein sequence ID" value="RMW96223.1"/>
    <property type="molecule type" value="Genomic_DNA"/>
</dbReference>
<feature type="domain" description="D-serine dehydratase-like" evidence="3">
    <location>
        <begin position="272"/>
        <end position="365"/>
    </location>
</feature>
<dbReference type="SUPFAM" id="SSF51419">
    <property type="entry name" value="PLP-binding barrel"/>
    <property type="match status" value="1"/>
</dbReference>
<evidence type="ECO:0000256" key="2">
    <source>
        <dbReference type="ARBA" id="ARBA00023239"/>
    </source>
</evidence>
<dbReference type="GO" id="GO:0036088">
    <property type="term" value="P:D-serine catabolic process"/>
    <property type="evidence" value="ECO:0007669"/>
    <property type="project" value="TreeGrafter"/>
</dbReference>
<proteinExistence type="inferred from homology"/>
<dbReference type="Gene3D" id="3.20.20.10">
    <property type="entry name" value="Alanine racemase"/>
    <property type="match status" value="1"/>
</dbReference>
<evidence type="ECO:0000313" key="5">
    <source>
        <dbReference type="Proteomes" id="UP000267521"/>
    </source>
</evidence>
<dbReference type="RefSeq" id="WP_122238812.1">
    <property type="nucleotide sequence ID" value="NZ_RDQM01000012.1"/>
</dbReference>
<dbReference type="Gene3D" id="2.40.37.20">
    <property type="entry name" value="D-serine dehydratase-like domain"/>
    <property type="match status" value="1"/>
</dbReference>
<dbReference type="InterPro" id="IPR051466">
    <property type="entry name" value="D-amino_acid_metab_enzyme"/>
</dbReference>
<gene>
    <name evidence="4" type="ORF">EBQ26_09650</name>
</gene>
<reference evidence="4 5" key="1">
    <citation type="submission" date="2018-10" db="EMBL/GenBank/DDBJ databases">
        <title>Comamonadaceae CDC group NO-1 genome sequencing and assembly.</title>
        <authorList>
            <person name="Bernier A.-M."/>
            <person name="Bernard K."/>
        </authorList>
    </citation>
    <scope>NUCLEOTIDE SEQUENCE [LARGE SCALE GENOMIC DNA]</scope>
    <source>
        <strain evidence="4 5">NML970147</strain>
    </source>
</reference>
<evidence type="ECO:0000313" key="4">
    <source>
        <dbReference type="EMBL" id="RMW96223.1"/>
    </source>
</evidence>
<dbReference type="Pfam" id="PF01168">
    <property type="entry name" value="Ala_racemase_N"/>
    <property type="match status" value="1"/>
</dbReference>
<keyword evidence="2" id="KW-0456">Lyase</keyword>
<organism evidence="4 5">
    <name type="scientific">Allofranklinella schreckenbergeri</name>
    <dbReference type="NCBI Taxonomy" id="1076744"/>
    <lineage>
        <taxon>Bacteria</taxon>
        <taxon>Pseudomonadati</taxon>
        <taxon>Pseudomonadota</taxon>
        <taxon>Betaproteobacteria</taxon>
        <taxon>Burkholderiales</taxon>
        <taxon>Comamonadaceae</taxon>
        <taxon>Allofranklinella</taxon>
    </lineage>
</organism>
<dbReference type="PANTHER" id="PTHR28004">
    <property type="entry name" value="ZGC:162816-RELATED"/>
    <property type="match status" value="1"/>
</dbReference>
<dbReference type="Proteomes" id="UP000267521">
    <property type="component" value="Unassembled WGS sequence"/>
</dbReference>
<dbReference type="CDD" id="cd06819">
    <property type="entry name" value="PLPDE_III_LS_D-TA"/>
    <property type="match status" value="1"/>
</dbReference>
<comment type="caution">
    <text evidence="4">The sequence shown here is derived from an EMBL/GenBank/DDBJ whole genome shotgun (WGS) entry which is preliminary data.</text>
</comment>
<dbReference type="PANTHER" id="PTHR28004:SF2">
    <property type="entry name" value="D-SERINE DEHYDRATASE"/>
    <property type="match status" value="1"/>
</dbReference>
<evidence type="ECO:0000259" key="3">
    <source>
        <dbReference type="SMART" id="SM01119"/>
    </source>
</evidence>
<protein>
    <submittedName>
        <fullName evidence="4">DSD1 family PLP-dependent enzyme</fullName>
    </submittedName>
</protein>